<protein>
    <submittedName>
        <fullName evidence="9">Uncharacterized protein</fullName>
    </submittedName>
</protein>
<feature type="transmembrane region" description="Helical" evidence="8">
    <location>
        <begin position="82"/>
        <end position="103"/>
    </location>
</feature>
<evidence type="ECO:0000256" key="6">
    <source>
        <dbReference type="ARBA" id="ARBA00022989"/>
    </source>
</evidence>
<keyword evidence="6 8" id="KW-1133">Transmembrane helix</keyword>
<dbReference type="GO" id="GO:0005886">
    <property type="term" value="C:plasma membrane"/>
    <property type="evidence" value="ECO:0007669"/>
    <property type="project" value="UniProtKB-SubCell"/>
</dbReference>
<feature type="transmembrane region" description="Helical" evidence="8">
    <location>
        <begin position="54"/>
        <end position="75"/>
    </location>
</feature>
<gene>
    <name evidence="9" type="ORF">S01H1_42359</name>
</gene>
<evidence type="ECO:0000256" key="1">
    <source>
        <dbReference type="ARBA" id="ARBA00004429"/>
    </source>
</evidence>
<accession>X0V425</accession>
<evidence type="ECO:0000256" key="2">
    <source>
        <dbReference type="ARBA" id="ARBA00022448"/>
    </source>
</evidence>
<keyword evidence="2" id="KW-0813">Transport</keyword>
<feature type="transmembrane region" description="Helical" evidence="8">
    <location>
        <begin position="132"/>
        <end position="152"/>
    </location>
</feature>
<dbReference type="AlphaFoldDB" id="X0V425"/>
<dbReference type="EMBL" id="BARS01026932">
    <property type="protein sequence ID" value="GAG06127.1"/>
    <property type="molecule type" value="Genomic_DNA"/>
</dbReference>
<keyword evidence="7 8" id="KW-0472">Membrane</keyword>
<keyword evidence="5 8" id="KW-0812">Transmembrane</keyword>
<evidence type="ECO:0000256" key="5">
    <source>
        <dbReference type="ARBA" id="ARBA00022692"/>
    </source>
</evidence>
<evidence type="ECO:0000313" key="9">
    <source>
        <dbReference type="EMBL" id="GAG06127.1"/>
    </source>
</evidence>
<dbReference type="PANTHER" id="PTHR30574:SF1">
    <property type="entry name" value="SULPHUR TRANSPORT DOMAIN-CONTAINING PROTEIN"/>
    <property type="match status" value="1"/>
</dbReference>
<feature type="transmembrane region" description="Helical" evidence="8">
    <location>
        <begin position="20"/>
        <end position="42"/>
    </location>
</feature>
<evidence type="ECO:0000256" key="4">
    <source>
        <dbReference type="ARBA" id="ARBA00022519"/>
    </source>
</evidence>
<keyword evidence="4" id="KW-0997">Cell inner membrane</keyword>
<reference evidence="9" key="1">
    <citation type="journal article" date="2014" name="Front. Microbiol.">
        <title>High frequency of phylogenetically diverse reductive dehalogenase-homologous genes in deep subseafloor sedimentary metagenomes.</title>
        <authorList>
            <person name="Kawai M."/>
            <person name="Futagami T."/>
            <person name="Toyoda A."/>
            <person name="Takaki Y."/>
            <person name="Nishi S."/>
            <person name="Hori S."/>
            <person name="Arai W."/>
            <person name="Tsubouchi T."/>
            <person name="Morono Y."/>
            <person name="Uchiyama I."/>
            <person name="Ito T."/>
            <person name="Fujiyama A."/>
            <person name="Inagaki F."/>
            <person name="Takami H."/>
        </authorList>
    </citation>
    <scope>NUCLEOTIDE SEQUENCE</scope>
    <source>
        <strain evidence="9">Expedition CK06-06</strain>
    </source>
</reference>
<sequence>MNSAFRDIIVLKEYSVLKTVGVAILVELVGFAILAKLGLITISPGTFSWGANMLGGFVFGIGMVVAGGCASGITYRVGEGMVGAMSAVIGLIFAGLISSVGALHPFVSFLRDATRITLANGENLTVANVLGIPHYIAALVIAGVAFFLWAALSKPSNANKDQEKPSLYSRIFRRGWKWQATGIAMSIVGIAAFYSSTLAGRSYPLAITGGYLTTVKTLIMGHNYISWVSILVLSTIVGALIAA</sequence>
<evidence type="ECO:0000256" key="8">
    <source>
        <dbReference type="SAM" id="Phobius"/>
    </source>
</evidence>
<evidence type="ECO:0000256" key="7">
    <source>
        <dbReference type="ARBA" id="ARBA00023136"/>
    </source>
</evidence>
<organism evidence="9">
    <name type="scientific">marine sediment metagenome</name>
    <dbReference type="NCBI Taxonomy" id="412755"/>
    <lineage>
        <taxon>unclassified sequences</taxon>
        <taxon>metagenomes</taxon>
        <taxon>ecological metagenomes</taxon>
    </lineage>
</organism>
<dbReference type="Pfam" id="PF04143">
    <property type="entry name" value="Sulf_transp"/>
    <property type="match status" value="1"/>
</dbReference>
<dbReference type="PANTHER" id="PTHR30574">
    <property type="entry name" value="INNER MEMBRANE PROTEIN YEDE"/>
    <property type="match status" value="1"/>
</dbReference>
<feature type="transmembrane region" description="Helical" evidence="8">
    <location>
        <begin position="224"/>
        <end position="242"/>
    </location>
</feature>
<evidence type="ECO:0000256" key="3">
    <source>
        <dbReference type="ARBA" id="ARBA00022475"/>
    </source>
</evidence>
<dbReference type="InterPro" id="IPR007272">
    <property type="entry name" value="Sulf_transp_TsuA/YedE"/>
</dbReference>
<feature type="non-terminal residue" evidence="9">
    <location>
        <position position="243"/>
    </location>
</feature>
<name>X0V425_9ZZZZ</name>
<feature type="transmembrane region" description="Helical" evidence="8">
    <location>
        <begin position="176"/>
        <end position="195"/>
    </location>
</feature>
<comment type="subcellular location">
    <subcellularLocation>
        <location evidence="1">Cell inner membrane</location>
        <topology evidence="1">Multi-pass membrane protein</topology>
    </subcellularLocation>
</comment>
<comment type="caution">
    <text evidence="9">The sequence shown here is derived from an EMBL/GenBank/DDBJ whole genome shotgun (WGS) entry which is preliminary data.</text>
</comment>
<keyword evidence="3" id="KW-1003">Cell membrane</keyword>
<proteinExistence type="predicted"/>